<name>A0A418XRD0_9BURK</name>
<dbReference type="EMBL" id="QYUP01000121">
    <property type="protein sequence ID" value="RJG15023.1"/>
    <property type="molecule type" value="Genomic_DNA"/>
</dbReference>
<keyword evidence="1" id="KW-0175">Coiled coil</keyword>
<evidence type="ECO:0000313" key="3">
    <source>
        <dbReference type="Proteomes" id="UP000284006"/>
    </source>
</evidence>
<feature type="coiled-coil region" evidence="1">
    <location>
        <begin position="277"/>
        <end position="315"/>
    </location>
</feature>
<keyword evidence="3" id="KW-1185">Reference proteome</keyword>
<accession>A0A418XRD0</accession>
<sequence>MGGQLAPQGFFGGLLGAPLGGAIGRGIGGLFGSSGLGNQIGQFAGGIGGSLLPFGVDPVTAAYAQQAQQQQLMQQLQQQQSGQLAPQGWFGNLIGQVGQPLGGAIGGMFGNPQAGSTIGNVAGQLGRLLPFGADPISAAYAQQMQQAQQQQLAPQGWFGNLLGQVGQPLGGAIGGLFGNQGVGSTIGGAAGQLGRLLPFGADPVAAAYAQQIQQAQQQQLAPQGWLGNMIGQVGQPLGSTIGGWLGNAGVGSTIGGVAGQLGKLLPFGAEPQGMGGIQQIQQLQQQLQQQVQQLHQQYQQQLAQLIAQQQQQQAQQLQGQLGPQGWFGNLIGQVGRPLGGAIGGLFGNAQLGNTIGGAAGQLGQMLPFSVDPMAAAYAQQAQLAAQQGMPQYSPQQTLH</sequence>
<dbReference type="Proteomes" id="UP000284006">
    <property type="component" value="Unassembled WGS sequence"/>
</dbReference>
<proteinExistence type="predicted"/>
<protein>
    <submittedName>
        <fullName evidence="2">Uncharacterized protein</fullName>
    </submittedName>
</protein>
<reference evidence="2 3" key="1">
    <citation type="submission" date="2018-09" db="EMBL/GenBank/DDBJ databases">
        <authorList>
            <person name="Zhu H."/>
        </authorList>
    </citation>
    <scope>NUCLEOTIDE SEQUENCE [LARGE SCALE GENOMIC DNA]</scope>
    <source>
        <strain evidence="2 3">K1S02-61</strain>
    </source>
</reference>
<comment type="caution">
    <text evidence="2">The sequence shown here is derived from an EMBL/GenBank/DDBJ whole genome shotgun (WGS) entry which is preliminary data.</text>
</comment>
<gene>
    <name evidence="2" type="ORF">D3872_14985</name>
</gene>
<evidence type="ECO:0000313" key="2">
    <source>
        <dbReference type="EMBL" id="RJG15023.1"/>
    </source>
</evidence>
<dbReference type="OrthoDB" id="8757201at2"/>
<evidence type="ECO:0000256" key="1">
    <source>
        <dbReference type="SAM" id="Coils"/>
    </source>
</evidence>
<dbReference type="AlphaFoldDB" id="A0A418XRD0"/>
<organism evidence="2 3">
    <name type="scientific">Massilia cavernae</name>
    <dbReference type="NCBI Taxonomy" id="2320864"/>
    <lineage>
        <taxon>Bacteria</taxon>
        <taxon>Pseudomonadati</taxon>
        <taxon>Pseudomonadota</taxon>
        <taxon>Betaproteobacteria</taxon>
        <taxon>Burkholderiales</taxon>
        <taxon>Oxalobacteraceae</taxon>
        <taxon>Telluria group</taxon>
        <taxon>Massilia</taxon>
    </lineage>
</organism>